<protein>
    <submittedName>
        <fullName evidence="4">Putative peptidase S24</fullName>
    </submittedName>
</protein>
<dbReference type="CDD" id="cd06529">
    <property type="entry name" value="S24_LexA-like"/>
    <property type="match status" value="1"/>
</dbReference>
<evidence type="ECO:0000256" key="2">
    <source>
        <dbReference type="ARBA" id="ARBA00022801"/>
    </source>
</evidence>
<dbReference type="InterPro" id="IPR039418">
    <property type="entry name" value="LexA-like"/>
</dbReference>
<dbReference type="InterPro" id="IPR019756">
    <property type="entry name" value="Pept_S26A_signal_pept_1_Ser-AS"/>
</dbReference>
<keyword evidence="2" id="KW-0378">Hydrolase</keyword>
<dbReference type="Gene3D" id="2.10.109.10">
    <property type="entry name" value="Umud Fragment, subunit A"/>
    <property type="match status" value="1"/>
</dbReference>
<accession>A0A0U2IWK9</accession>
<dbReference type="EMBL" id="KT201084">
    <property type="protein sequence ID" value="ALS55986.1"/>
    <property type="molecule type" value="Genomic_DNA"/>
</dbReference>
<organism evidence="4">
    <name type="scientific">uncultured bacterium EIL102C09</name>
    <dbReference type="NCBI Taxonomy" id="1768197"/>
    <lineage>
        <taxon>Bacteria</taxon>
        <taxon>environmental samples</taxon>
    </lineage>
</organism>
<feature type="domain" description="Peptidase S24/S26A/S26B/S26C" evidence="3">
    <location>
        <begin position="5"/>
        <end position="86"/>
    </location>
</feature>
<dbReference type="GO" id="GO:0004252">
    <property type="term" value="F:serine-type endopeptidase activity"/>
    <property type="evidence" value="ECO:0007669"/>
    <property type="project" value="InterPro"/>
</dbReference>
<evidence type="ECO:0000313" key="4">
    <source>
        <dbReference type="EMBL" id="ALS55986.1"/>
    </source>
</evidence>
<sequence length="92" mass="10375">MRLILIDGDSMEPTLRSGDQVIVNVARRSPSPPGIFIVFDGLGLVAKQIEVIANSEPPRVHIISTNRRNPTYERTLDEINIIGHVIWYGRRL</sequence>
<evidence type="ECO:0000259" key="3">
    <source>
        <dbReference type="Pfam" id="PF00717"/>
    </source>
</evidence>
<dbReference type="AlphaFoldDB" id="A0A0U2IWK9"/>
<dbReference type="GO" id="GO:0006508">
    <property type="term" value="P:proteolysis"/>
    <property type="evidence" value="ECO:0007669"/>
    <property type="project" value="UniProtKB-KW"/>
</dbReference>
<dbReference type="SUPFAM" id="SSF51306">
    <property type="entry name" value="LexA/Signal peptidase"/>
    <property type="match status" value="1"/>
</dbReference>
<dbReference type="PROSITE" id="PS00501">
    <property type="entry name" value="SPASE_I_1"/>
    <property type="match status" value="1"/>
</dbReference>
<keyword evidence="1" id="KW-0645">Protease</keyword>
<dbReference type="InterPro" id="IPR015927">
    <property type="entry name" value="Peptidase_S24_S26A/B/C"/>
</dbReference>
<dbReference type="Pfam" id="PF00717">
    <property type="entry name" value="Peptidase_S24"/>
    <property type="match status" value="1"/>
</dbReference>
<name>A0A0U2IWK9_9BACT</name>
<evidence type="ECO:0000256" key="1">
    <source>
        <dbReference type="ARBA" id="ARBA00022670"/>
    </source>
</evidence>
<reference evidence="4" key="1">
    <citation type="journal article" date="2016" name="ISME J.">
        <title>Functional metagenomic screen reveals new and diverse microbial rhodopsins.</title>
        <authorList>
            <person name="Pushkarev A."/>
            <person name="Beja O."/>
        </authorList>
    </citation>
    <scope>NUCLEOTIDE SEQUENCE</scope>
</reference>
<dbReference type="InterPro" id="IPR036286">
    <property type="entry name" value="LexA/Signal_pep-like_sf"/>
</dbReference>
<proteinExistence type="predicted"/>
<dbReference type="GO" id="GO:0016020">
    <property type="term" value="C:membrane"/>
    <property type="evidence" value="ECO:0007669"/>
    <property type="project" value="InterPro"/>
</dbReference>